<keyword evidence="4" id="KW-1185">Reference proteome</keyword>
<accession>A0ABR4F830</accession>
<keyword evidence="2" id="KW-0472">Membrane</keyword>
<feature type="compositionally biased region" description="Low complexity" evidence="1">
    <location>
        <begin position="121"/>
        <end position="130"/>
    </location>
</feature>
<name>A0ABR4F830_9PEZI</name>
<feature type="region of interest" description="Disordered" evidence="1">
    <location>
        <begin position="106"/>
        <end position="130"/>
    </location>
</feature>
<protein>
    <submittedName>
        <fullName evidence="3">Uncharacterized protein</fullName>
    </submittedName>
</protein>
<dbReference type="Proteomes" id="UP001600888">
    <property type="component" value="Unassembled WGS sequence"/>
</dbReference>
<organism evidence="3 4">
    <name type="scientific">Diaporthe vaccinii</name>
    <dbReference type="NCBI Taxonomy" id="105482"/>
    <lineage>
        <taxon>Eukaryota</taxon>
        <taxon>Fungi</taxon>
        <taxon>Dikarya</taxon>
        <taxon>Ascomycota</taxon>
        <taxon>Pezizomycotina</taxon>
        <taxon>Sordariomycetes</taxon>
        <taxon>Sordariomycetidae</taxon>
        <taxon>Diaporthales</taxon>
        <taxon>Diaporthaceae</taxon>
        <taxon>Diaporthe</taxon>
        <taxon>Diaporthe eres species complex</taxon>
    </lineage>
</organism>
<keyword evidence="2" id="KW-0812">Transmembrane</keyword>
<feature type="transmembrane region" description="Helical" evidence="2">
    <location>
        <begin position="76"/>
        <end position="97"/>
    </location>
</feature>
<evidence type="ECO:0000256" key="2">
    <source>
        <dbReference type="SAM" id="Phobius"/>
    </source>
</evidence>
<sequence length="130" mass="14269">MKTLLRLGWRNSPTISPRRLFGSLLSLSLPSSTLTTPLSRHRDPHCTPTSPNPGRQTPGPDSRGPSQNRIKLLTGFIQFGTLIIYALIAILIHKLILDACNRRNVVRPARERLPDRGAPGGPRADGAPEH</sequence>
<gene>
    <name evidence="3" type="ORF">FJTKL_14810</name>
</gene>
<evidence type="ECO:0000256" key="1">
    <source>
        <dbReference type="SAM" id="MobiDB-lite"/>
    </source>
</evidence>
<keyword evidence="2" id="KW-1133">Transmembrane helix</keyword>
<reference evidence="3 4" key="1">
    <citation type="submission" date="2024-03" db="EMBL/GenBank/DDBJ databases">
        <title>A high-quality draft genome sequence of Diaporthe vaccinii, a causative agent of upright dieback and viscid rot disease in cranberry plants.</title>
        <authorList>
            <person name="Sarrasin M."/>
            <person name="Lang B.F."/>
            <person name="Burger G."/>
        </authorList>
    </citation>
    <scope>NUCLEOTIDE SEQUENCE [LARGE SCALE GENOMIC DNA]</scope>
    <source>
        <strain evidence="3 4">IS7</strain>
    </source>
</reference>
<proteinExistence type="predicted"/>
<comment type="caution">
    <text evidence="3">The sequence shown here is derived from an EMBL/GenBank/DDBJ whole genome shotgun (WGS) entry which is preliminary data.</text>
</comment>
<evidence type="ECO:0000313" key="3">
    <source>
        <dbReference type="EMBL" id="KAL2290856.1"/>
    </source>
</evidence>
<evidence type="ECO:0000313" key="4">
    <source>
        <dbReference type="Proteomes" id="UP001600888"/>
    </source>
</evidence>
<feature type="region of interest" description="Disordered" evidence="1">
    <location>
        <begin position="32"/>
        <end position="67"/>
    </location>
</feature>
<dbReference type="EMBL" id="JBAWTH010000008">
    <property type="protein sequence ID" value="KAL2290856.1"/>
    <property type="molecule type" value="Genomic_DNA"/>
</dbReference>